<evidence type="ECO:0000256" key="4">
    <source>
        <dbReference type="ARBA" id="ARBA00022806"/>
    </source>
</evidence>
<dbReference type="Gene3D" id="3.90.320.10">
    <property type="match status" value="1"/>
</dbReference>
<evidence type="ECO:0000313" key="9">
    <source>
        <dbReference type="EMBL" id="OZU89048.1"/>
    </source>
</evidence>
<dbReference type="InterPro" id="IPR011604">
    <property type="entry name" value="PDDEXK-like_dom_sf"/>
</dbReference>
<evidence type="ECO:0000256" key="3">
    <source>
        <dbReference type="ARBA" id="ARBA00022801"/>
    </source>
</evidence>
<dbReference type="AlphaFoldDB" id="A0A265NAK0"/>
<dbReference type="GO" id="GO:0004386">
    <property type="term" value="F:helicase activity"/>
    <property type="evidence" value="ECO:0007669"/>
    <property type="project" value="UniProtKB-KW"/>
</dbReference>
<dbReference type="GO" id="GO:0005524">
    <property type="term" value="F:ATP binding"/>
    <property type="evidence" value="ECO:0007669"/>
    <property type="project" value="UniProtKB-KW"/>
</dbReference>
<reference evidence="9 10" key="1">
    <citation type="submission" date="2017-08" db="EMBL/GenBank/DDBJ databases">
        <title>Virgibacillus indicus sp. nov. and Virgibacillus profoundi sp. nov, two moderately halophilic bacteria isolated from marine sediment by using the Microfluidic Streak Plate.</title>
        <authorList>
            <person name="Xu B."/>
            <person name="Hu B."/>
            <person name="Wang J."/>
            <person name="Zhu Y."/>
            <person name="Huang L."/>
            <person name="Du W."/>
            <person name="Huang Y."/>
        </authorList>
    </citation>
    <scope>NUCLEOTIDE SEQUENCE [LARGE SCALE GENOMIC DNA]</scope>
    <source>
        <strain evidence="9 10">IO3-P2-C2</strain>
    </source>
</reference>
<keyword evidence="4" id="KW-0347">Helicase</keyword>
<evidence type="ECO:0000256" key="2">
    <source>
        <dbReference type="ARBA" id="ARBA00022763"/>
    </source>
</evidence>
<keyword evidence="6" id="KW-0238">DNA-binding</keyword>
<dbReference type="RefSeq" id="WP_094885406.1">
    <property type="nucleotide sequence ID" value="NZ_NPMS01000003.1"/>
</dbReference>
<accession>A0A265NAK0</accession>
<protein>
    <recommendedName>
        <fullName evidence="8">PD-(D/E)XK endonuclease-like domain-containing protein</fullName>
    </recommendedName>
</protein>
<feature type="domain" description="PD-(D/E)XK endonuclease-like" evidence="8">
    <location>
        <begin position="3"/>
        <end position="226"/>
    </location>
</feature>
<keyword evidence="1" id="KW-0547">Nucleotide-binding</keyword>
<keyword evidence="10" id="KW-1185">Reference proteome</keyword>
<keyword evidence="7" id="KW-0234">DNA repair</keyword>
<dbReference type="Proteomes" id="UP000216498">
    <property type="component" value="Unassembled WGS sequence"/>
</dbReference>
<dbReference type="GO" id="GO:0003677">
    <property type="term" value="F:DNA binding"/>
    <property type="evidence" value="ECO:0007669"/>
    <property type="project" value="UniProtKB-KW"/>
</dbReference>
<evidence type="ECO:0000313" key="10">
    <source>
        <dbReference type="Proteomes" id="UP000216498"/>
    </source>
</evidence>
<dbReference type="InterPro" id="IPR038726">
    <property type="entry name" value="PDDEXK_AddAB-type"/>
</dbReference>
<dbReference type="SUPFAM" id="SSF52980">
    <property type="entry name" value="Restriction endonuclease-like"/>
    <property type="match status" value="1"/>
</dbReference>
<dbReference type="Pfam" id="PF12705">
    <property type="entry name" value="PDDEXK_1"/>
    <property type="match status" value="1"/>
</dbReference>
<name>A0A265NAK0_9BACI</name>
<gene>
    <name evidence="9" type="ORF">CIL03_08510</name>
</gene>
<evidence type="ECO:0000256" key="1">
    <source>
        <dbReference type="ARBA" id="ARBA00022741"/>
    </source>
</evidence>
<dbReference type="GO" id="GO:0006281">
    <property type="term" value="P:DNA repair"/>
    <property type="evidence" value="ECO:0007669"/>
    <property type="project" value="UniProtKB-KW"/>
</dbReference>
<keyword evidence="2" id="KW-0227">DNA damage</keyword>
<proteinExistence type="predicted"/>
<dbReference type="EMBL" id="NPMS01000003">
    <property type="protein sequence ID" value="OZU89048.1"/>
    <property type="molecule type" value="Genomic_DNA"/>
</dbReference>
<sequence>MIFSFSRLNLYEQCPYRFYNKYILGKQEPVTQPLALGKAVHKAIEDKIKGVPHDEAVLNGYAEADFHEDINQDDISALVNKAPIHPNMGETEIYFKLPLSTEKDVPLIQGYIDLYQPNGSITDWKTNRIPYDVLDSRQVALYSWVISQLKGLDFVEGSYFFLRFRKRSSNIFTYEDMDQARQWALTTANEINNKLELLEIFTDETLKLFQAEPSRLCGHCPFAWECINNNSFIKTLHGN</sequence>
<dbReference type="GO" id="GO:0016787">
    <property type="term" value="F:hydrolase activity"/>
    <property type="evidence" value="ECO:0007669"/>
    <property type="project" value="UniProtKB-KW"/>
</dbReference>
<evidence type="ECO:0000256" key="6">
    <source>
        <dbReference type="ARBA" id="ARBA00023125"/>
    </source>
</evidence>
<evidence type="ECO:0000259" key="8">
    <source>
        <dbReference type="Pfam" id="PF12705"/>
    </source>
</evidence>
<evidence type="ECO:0000256" key="5">
    <source>
        <dbReference type="ARBA" id="ARBA00022840"/>
    </source>
</evidence>
<keyword evidence="3" id="KW-0378">Hydrolase</keyword>
<organism evidence="9 10">
    <name type="scientific">Virgibacillus indicus</name>
    <dbReference type="NCBI Taxonomy" id="2024554"/>
    <lineage>
        <taxon>Bacteria</taxon>
        <taxon>Bacillati</taxon>
        <taxon>Bacillota</taxon>
        <taxon>Bacilli</taxon>
        <taxon>Bacillales</taxon>
        <taxon>Bacillaceae</taxon>
        <taxon>Virgibacillus</taxon>
    </lineage>
</organism>
<dbReference type="OrthoDB" id="5413799at2"/>
<comment type="caution">
    <text evidence="9">The sequence shown here is derived from an EMBL/GenBank/DDBJ whole genome shotgun (WGS) entry which is preliminary data.</text>
</comment>
<evidence type="ECO:0000256" key="7">
    <source>
        <dbReference type="ARBA" id="ARBA00023204"/>
    </source>
</evidence>
<keyword evidence="5" id="KW-0067">ATP-binding</keyword>
<dbReference type="InterPro" id="IPR011335">
    <property type="entry name" value="Restrct_endonuc-II-like"/>
</dbReference>